<gene>
    <name evidence="2" type="ORF">EV209_1973</name>
</gene>
<name>A0A4Q7PKQ1_9FIRM</name>
<dbReference type="EMBL" id="SGXF01000003">
    <property type="protein sequence ID" value="RZT00649.1"/>
    <property type="molecule type" value="Genomic_DNA"/>
</dbReference>
<dbReference type="InterPro" id="IPR010905">
    <property type="entry name" value="Glyco_hydro_88"/>
</dbReference>
<dbReference type="Pfam" id="PF07470">
    <property type="entry name" value="Glyco_hydro_88"/>
    <property type="match status" value="1"/>
</dbReference>
<dbReference type="InterPro" id="IPR052043">
    <property type="entry name" value="PolySaccharide_Degr_Enz"/>
</dbReference>
<evidence type="ECO:0000313" key="3">
    <source>
        <dbReference type="Proteomes" id="UP000292927"/>
    </source>
</evidence>
<comment type="caution">
    <text evidence="2">The sequence shown here is derived from an EMBL/GenBank/DDBJ whole genome shotgun (WGS) entry which is preliminary data.</text>
</comment>
<dbReference type="Gene3D" id="1.50.10.10">
    <property type="match status" value="1"/>
</dbReference>
<reference evidence="2 3" key="1">
    <citation type="submission" date="2019-02" db="EMBL/GenBank/DDBJ databases">
        <title>Genomic Encyclopedia of Type Strains, Phase IV (KMG-IV): sequencing the most valuable type-strain genomes for metagenomic binning, comparative biology and taxonomic classification.</title>
        <authorList>
            <person name="Goeker M."/>
        </authorList>
    </citation>
    <scope>NUCLEOTIDE SEQUENCE [LARGE SCALE GENOMIC DNA]</scope>
    <source>
        <strain evidence="2 3">DSM 29486</strain>
    </source>
</reference>
<dbReference type="GO" id="GO:0005975">
    <property type="term" value="P:carbohydrate metabolic process"/>
    <property type="evidence" value="ECO:0007669"/>
    <property type="project" value="InterPro"/>
</dbReference>
<dbReference type="GO" id="GO:0016787">
    <property type="term" value="F:hydrolase activity"/>
    <property type="evidence" value="ECO:0007669"/>
    <property type="project" value="UniProtKB-KW"/>
</dbReference>
<dbReference type="AlphaFoldDB" id="A0A4Q7PKQ1"/>
<protein>
    <submittedName>
        <fullName evidence="2">Unsaturated rhamnogalacturonyl hydrolase</fullName>
    </submittedName>
</protein>
<dbReference type="InterPro" id="IPR008928">
    <property type="entry name" value="6-hairpin_glycosidase_sf"/>
</dbReference>
<evidence type="ECO:0000256" key="1">
    <source>
        <dbReference type="ARBA" id="ARBA00022801"/>
    </source>
</evidence>
<keyword evidence="1 2" id="KW-0378">Hydrolase</keyword>
<dbReference type="RefSeq" id="WP_207220596.1">
    <property type="nucleotide sequence ID" value="NZ_SGXF01000003.1"/>
</dbReference>
<dbReference type="SUPFAM" id="SSF48208">
    <property type="entry name" value="Six-hairpin glycosidases"/>
    <property type="match status" value="1"/>
</dbReference>
<evidence type="ECO:0000313" key="2">
    <source>
        <dbReference type="EMBL" id="RZT00649.1"/>
    </source>
</evidence>
<dbReference type="PANTHER" id="PTHR33886">
    <property type="entry name" value="UNSATURATED RHAMNOGALACTURONAN HYDROLASE (EUROFUNG)"/>
    <property type="match status" value="1"/>
</dbReference>
<sequence>MKFEQYIRDHLSYFVPGDKWNYEDGCVLMGCVMMYQATGDKFYKDFIIKYMDGFIREDGTIDRYCREEYNIDSIHSGKALFFLYEETGEEKYRRAVEELMDQLRTHPRTKCGNFWHKKIYPWQIWLDGLYMAQPFYMMYETKYNQKENYGDIVRQFRNVRKYLFDEKKQLYCHAYDEAKAQLWCDKNTGKSPNFWLRSIGWYLLALIDTMDEMSEEIYEHYRALEDLFREAVKGILRYQDPETGLFWQVVDHPEAEGNYLETSGSAMVACALLKGCRLGALSEEKYGHVGREILLSLEDRRLEEKDGRLQLGGICSVAGLGPGSARDGSIEYYLSEPVVYEDHKGSGAFMMAYAQLLMYQKSIGEELRDGD</sequence>
<dbReference type="PANTHER" id="PTHR33886:SF8">
    <property type="entry name" value="UNSATURATED RHAMNOGALACTURONAN HYDROLASE (EUROFUNG)"/>
    <property type="match status" value="1"/>
</dbReference>
<accession>A0A4Q7PKQ1</accession>
<dbReference type="Proteomes" id="UP000292927">
    <property type="component" value="Unassembled WGS sequence"/>
</dbReference>
<keyword evidence="3" id="KW-1185">Reference proteome</keyword>
<organism evidence="2 3">
    <name type="scientific">Cuneatibacter caecimuris</name>
    <dbReference type="NCBI Taxonomy" id="1796618"/>
    <lineage>
        <taxon>Bacteria</taxon>
        <taxon>Bacillati</taxon>
        <taxon>Bacillota</taxon>
        <taxon>Clostridia</taxon>
        <taxon>Lachnospirales</taxon>
        <taxon>Lachnospiraceae</taxon>
        <taxon>Cuneatibacter</taxon>
    </lineage>
</organism>
<proteinExistence type="predicted"/>
<dbReference type="InterPro" id="IPR012341">
    <property type="entry name" value="6hp_glycosidase-like_sf"/>
</dbReference>